<keyword evidence="1" id="KW-1133">Transmembrane helix</keyword>
<keyword evidence="1" id="KW-0812">Transmembrane</keyword>
<dbReference type="AlphaFoldDB" id="A0A0L8FPA0"/>
<proteinExistence type="predicted"/>
<evidence type="ECO:0000313" key="2">
    <source>
        <dbReference type="EMBL" id="KOF66514.1"/>
    </source>
</evidence>
<name>A0A0L8FPA0_OCTBM</name>
<keyword evidence="1" id="KW-0472">Membrane</keyword>
<accession>A0A0L8FPA0</accession>
<evidence type="ECO:0000256" key="1">
    <source>
        <dbReference type="SAM" id="Phobius"/>
    </source>
</evidence>
<organism evidence="2">
    <name type="scientific">Octopus bimaculoides</name>
    <name type="common">California two-spotted octopus</name>
    <dbReference type="NCBI Taxonomy" id="37653"/>
    <lineage>
        <taxon>Eukaryota</taxon>
        <taxon>Metazoa</taxon>
        <taxon>Spiralia</taxon>
        <taxon>Lophotrochozoa</taxon>
        <taxon>Mollusca</taxon>
        <taxon>Cephalopoda</taxon>
        <taxon>Coleoidea</taxon>
        <taxon>Octopodiformes</taxon>
        <taxon>Octopoda</taxon>
        <taxon>Incirrata</taxon>
        <taxon>Octopodidae</taxon>
        <taxon>Octopus</taxon>
    </lineage>
</organism>
<feature type="transmembrane region" description="Helical" evidence="1">
    <location>
        <begin position="20"/>
        <end position="46"/>
    </location>
</feature>
<dbReference type="EMBL" id="KQ427990">
    <property type="protein sequence ID" value="KOF66514.1"/>
    <property type="molecule type" value="Genomic_DNA"/>
</dbReference>
<protein>
    <submittedName>
        <fullName evidence="2">Uncharacterized protein</fullName>
    </submittedName>
</protein>
<sequence length="68" mass="7949">MCEVKQRKENVNGTRQYKNIYCVCVCIHPSLLVCCLSTLFLCRVWSYLSGLSQLTLLTVRVCLQNWYL</sequence>
<gene>
    <name evidence="2" type="ORF">OCBIM_22012046mg</name>
</gene>
<reference evidence="2" key="1">
    <citation type="submission" date="2015-07" db="EMBL/GenBank/DDBJ databases">
        <title>MeaNS - Measles Nucleotide Surveillance Program.</title>
        <authorList>
            <person name="Tran T."/>
            <person name="Druce J."/>
        </authorList>
    </citation>
    <scope>NUCLEOTIDE SEQUENCE</scope>
    <source>
        <strain evidence="2">UCB-OBI-ISO-001</strain>
        <tissue evidence="2">Gonad</tissue>
    </source>
</reference>